<keyword evidence="6 8" id="KW-0472">Membrane</keyword>
<evidence type="ECO:0000256" key="10">
    <source>
        <dbReference type="SAM" id="Phobius"/>
    </source>
</evidence>
<feature type="transmembrane region" description="Helical" evidence="10">
    <location>
        <begin position="402"/>
        <end position="425"/>
    </location>
</feature>
<evidence type="ECO:0000256" key="9">
    <source>
        <dbReference type="SAM" id="MobiDB-lite"/>
    </source>
</evidence>
<keyword evidence="5 10" id="KW-1133">Transmembrane helix</keyword>
<dbReference type="RefSeq" id="XP_054838087.1">
    <property type="nucleotide sequence ID" value="XM_054982112.1"/>
</dbReference>
<dbReference type="GO" id="GO:0031902">
    <property type="term" value="C:late endosome membrane"/>
    <property type="evidence" value="ECO:0007669"/>
    <property type="project" value="TreeGrafter"/>
</dbReference>
<comment type="similarity">
    <text evidence="8">Belongs to the LAMP family.</text>
</comment>
<evidence type="ECO:0000256" key="4">
    <source>
        <dbReference type="ARBA" id="ARBA00022753"/>
    </source>
</evidence>
<evidence type="ECO:0000256" key="11">
    <source>
        <dbReference type="SAM" id="SignalP"/>
    </source>
</evidence>
<dbReference type="Proteomes" id="UP001190640">
    <property type="component" value="Chromosome 6"/>
</dbReference>
<evidence type="ECO:0000313" key="13">
    <source>
        <dbReference type="Proteomes" id="UP001190640"/>
    </source>
</evidence>
<evidence type="ECO:0000256" key="7">
    <source>
        <dbReference type="ARBA" id="ARBA00023180"/>
    </source>
</evidence>
<comment type="caution">
    <text evidence="8">Lacks conserved residue(s) required for the propagation of feature annotation.</text>
</comment>
<organism evidence="13 14">
    <name type="scientific">Eublepharis macularius</name>
    <name type="common">Leopard gecko</name>
    <name type="synonym">Cyrtodactylus macularius</name>
    <dbReference type="NCBI Taxonomy" id="481883"/>
    <lineage>
        <taxon>Eukaryota</taxon>
        <taxon>Metazoa</taxon>
        <taxon>Chordata</taxon>
        <taxon>Craniata</taxon>
        <taxon>Vertebrata</taxon>
        <taxon>Euteleostomi</taxon>
        <taxon>Lepidosauria</taxon>
        <taxon>Squamata</taxon>
        <taxon>Bifurcata</taxon>
        <taxon>Gekkota</taxon>
        <taxon>Eublepharidae</taxon>
        <taxon>Eublepharinae</taxon>
        <taxon>Eublepharis</taxon>
    </lineage>
</organism>
<dbReference type="Gene3D" id="2.40.160.110">
    <property type="match status" value="1"/>
</dbReference>
<gene>
    <name evidence="14" type="primary">LAMP3</name>
</gene>
<dbReference type="InterPro" id="IPR002000">
    <property type="entry name" value="Lysosome-assoc_membr_glycop"/>
</dbReference>
<feature type="compositionally biased region" description="Pro residues" evidence="9">
    <location>
        <begin position="230"/>
        <end position="243"/>
    </location>
</feature>
<keyword evidence="7" id="KW-0325">Glycoprotein</keyword>
<evidence type="ECO:0000256" key="6">
    <source>
        <dbReference type="ARBA" id="ARBA00023136"/>
    </source>
</evidence>
<evidence type="ECO:0000256" key="8">
    <source>
        <dbReference type="PROSITE-ProRule" id="PRU00740"/>
    </source>
</evidence>
<feature type="chain" id="PRO_5041740932" evidence="11">
    <location>
        <begin position="19"/>
        <end position="436"/>
    </location>
</feature>
<dbReference type="CTD" id="27074"/>
<reference evidence="14" key="1">
    <citation type="submission" date="2025-08" db="UniProtKB">
        <authorList>
            <consortium name="RefSeq"/>
        </authorList>
    </citation>
    <scope>IDENTIFICATION</scope>
    <source>
        <tissue evidence="14">Blood</tissue>
    </source>
</reference>
<evidence type="ECO:0000256" key="1">
    <source>
        <dbReference type="ARBA" id="ARBA00004530"/>
    </source>
</evidence>
<dbReference type="Pfam" id="PF01299">
    <property type="entry name" value="Lamp2-like_luminal"/>
    <property type="match status" value="1"/>
</dbReference>
<feature type="compositionally biased region" description="Basic and acidic residues" evidence="9">
    <location>
        <begin position="164"/>
        <end position="173"/>
    </location>
</feature>
<feature type="disulfide bond" evidence="8">
    <location>
        <begin position="357"/>
        <end position="394"/>
    </location>
</feature>
<evidence type="ECO:0000256" key="5">
    <source>
        <dbReference type="ARBA" id="ARBA00022989"/>
    </source>
</evidence>
<name>A0AA97JGT5_EUBMA</name>
<comment type="subcellular location">
    <subcellularLocation>
        <location evidence="1">Endosome membrane</location>
        <topology evidence="1">Single-pass type I membrane protein</topology>
    </subcellularLocation>
    <subcellularLocation>
        <location evidence="8">Lysosome membrane</location>
        <topology evidence="8">Single-pass type I membrane protein</topology>
    </subcellularLocation>
</comment>
<keyword evidence="8" id="KW-1015">Disulfide bond</keyword>
<sequence length="436" mass="46160">MSCLKLLVVGSLLVLGSAILPCSALAPDDGRQAHAAWQSNSFPPRSRFPPQPVSSPLNVTFLADESEASATQASPGIPPVADQTPRSRLSAGQTTGHILAKGAGFAPGVTPANPTQTTSHALTPTLLKAAGGTAVQSEPLTDQTRVYTVLKPTAASQKIASDTRPSHSRERTAHPRLSTTGNAKDTGETTHNHVTVHLTNLTTSPHTAHTGAWRNGTSARAGNKTTTPLPTAPPQPTLSPKPAPAATGNYSVQNGTADCIKASLGLTIIVRNGDTKKTEYLNIDPNATQTSGSCGNQLSTLNITFRDGFIRFTFKKTAAVYYLYAIEASLRVPSDGLLYYGIVLQLFSAPMGSSFKCLSKQTINMDTNFQLLAVNTQLQAFDIVGNQFGKEEECAVDRNKKIIPLTIGLSVAGLLVIAITTCVLYSKKPNRGYDRI</sequence>
<evidence type="ECO:0000259" key="12">
    <source>
        <dbReference type="Pfam" id="PF01299"/>
    </source>
</evidence>
<keyword evidence="4" id="KW-0967">Endosome</keyword>
<feature type="domain" description="Lysosome-associated membrane glycoprotein 2-like luminal" evidence="12">
    <location>
        <begin position="246"/>
        <end position="383"/>
    </location>
</feature>
<proteinExistence type="inferred from homology"/>
<dbReference type="GO" id="GO:0005886">
    <property type="term" value="C:plasma membrane"/>
    <property type="evidence" value="ECO:0007669"/>
    <property type="project" value="TreeGrafter"/>
</dbReference>
<dbReference type="PRINTS" id="PR00336">
    <property type="entry name" value="LYSASSOCTDMP"/>
</dbReference>
<keyword evidence="3 11" id="KW-0732">Signal</keyword>
<keyword evidence="2 8" id="KW-0812">Transmembrane</keyword>
<feature type="region of interest" description="Disordered" evidence="9">
    <location>
        <begin position="66"/>
        <end position="92"/>
    </location>
</feature>
<evidence type="ECO:0000256" key="3">
    <source>
        <dbReference type="ARBA" id="ARBA00022729"/>
    </source>
</evidence>
<dbReference type="AlphaFoldDB" id="A0AA97JGT5"/>
<evidence type="ECO:0000256" key="2">
    <source>
        <dbReference type="ARBA" id="ARBA00022692"/>
    </source>
</evidence>
<protein>
    <submittedName>
        <fullName evidence="14">Lysosome-associated membrane glycoprotein 3</fullName>
    </submittedName>
</protein>
<feature type="region of interest" description="Disordered" evidence="9">
    <location>
        <begin position="204"/>
        <end position="243"/>
    </location>
</feature>
<evidence type="ECO:0000313" key="14">
    <source>
        <dbReference type="RefSeq" id="XP_054838087.1"/>
    </source>
</evidence>
<dbReference type="PANTHER" id="PTHR11506">
    <property type="entry name" value="LYSOSOME-ASSOCIATED MEMBRANE GLYCOPROTEIN"/>
    <property type="match status" value="1"/>
</dbReference>
<feature type="region of interest" description="Disordered" evidence="9">
    <location>
        <begin position="157"/>
        <end position="189"/>
    </location>
</feature>
<accession>A0AA97JGT5</accession>
<dbReference type="KEGG" id="emc:129331682"/>
<keyword evidence="8" id="KW-0458">Lysosome</keyword>
<dbReference type="GO" id="GO:0005765">
    <property type="term" value="C:lysosomal membrane"/>
    <property type="evidence" value="ECO:0007669"/>
    <property type="project" value="UniProtKB-SubCell"/>
</dbReference>
<dbReference type="PANTHER" id="PTHR11506:SF30">
    <property type="entry name" value="LYSOSOME-ASSOCIATED MEMBRANE GLYCOPROTEIN 3"/>
    <property type="match status" value="1"/>
</dbReference>
<feature type="signal peptide" evidence="11">
    <location>
        <begin position="1"/>
        <end position="18"/>
    </location>
</feature>
<dbReference type="GO" id="GO:0072594">
    <property type="term" value="P:establishment of protein localization to organelle"/>
    <property type="evidence" value="ECO:0007669"/>
    <property type="project" value="TreeGrafter"/>
</dbReference>
<keyword evidence="13" id="KW-1185">Reference proteome</keyword>
<dbReference type="PROSITE" id="PS51407">
    <property type="entry name" value="LAMP_3"/>
    <property type="match status" value="1"/>
</dbReference>
<dbReference type="GeneID" id="129331682"/>
<dbReference type="InterPro" id="IPR048528">
    <property type="entry name" value="Lamp2-like_luminal"/>
</dbReference>